<feature type="compositionally biased region" description="Low complexity" evidence="1">
    <location>
        <begin position="211"/>
        <end position="227"/>
    </location>
</feature>
<organism evidence="2 3">
    <name type="scientific">Dispira parvispora</name>
    <dbReference type="NCBI Taxonomy" id="1520584"/>
    <lineage>
        <taxon>Eukaryota</taxon>
        <taxon>Fungi</taxon>
        <taxon>Fungi incertae sedis</taxon>
        <taxon>Zoopagomycota</taxon>
        <taxon>Kickxellomycotina</taxon>
        <taxon>Dimargaritomycetes</taxon>
        <taxon>Dimargaritales</taxon>
        <taxon>Dimargaritaceae</taxon>
        <taxon>Dispira</taxon>
    </lineage>
</organism>
<sequence>MLCTVSSLRHDLGAVVFTPSIFRPVIHFKANHRNIFRKPCADENEPGQTFDYDPSIHDLSAVTPPPSLYHPAVCNHESVSPLPSPCHPKRVKSQPAASPPQKLSWMEKRIRASKVRVNHWFENYYYVNTGQTDTVTCMPSPEPPVVLTNEHTPVSSTISRCVPVQALPPTAPRKKLSWMEKKSLESKERVNYWLDEYYYHSPTKPCATNHTPSSSSTVSASPTTRSPNALTHRPSLAPTPPTTDPRTRFYRVHAEAQAWNETSNRWMNEHSNVSTIPKSPLPCRTVPCLVQQASDSEVRATKLITNIQASIVRGKQAAEEARRFLDNWHHVHSS</sequence>
<evidence type="ECO:0000256" key="1">
    <source>
        <dbReference type="SAM" id="MobiDB-lite"/>
    </source>
</evidence>
<gene>
    <name evidence="2" type="ORF">IWQ62_006086</name>
</gene>
<protein>
    <submittedName>
        <fullName evidence="2">Uncharacterized protein</fullName>
    </submittedName>
</protein>
<keyword evidence="3" id="KW-1185">Reference proteome</keyword>
<dbReference type="AlphaFoldDB" id="A0A9W8AHE4"/>
<proteinExistence type="predicted"/>
<feature type="region of interest" description="Disordered" evidence="1">
    <location>
        <begin position="205"/>
        <end position="246"/>
    </location>
</feature>
<evidence type="ECO:0000313" key="2">
    <source>
        <dbReference type="EMBL" id="KAJ1953046.1"/>
    </source>
</evidence>
<dbReference type="OrthoDB" id="10386245at2759"/>
<comment type="caution">
    <text evidence="2">The sequence shown here is derived from an EMBL/GenBank/DDBJ whole genome shotgun (WGS) entry which is preliminary data.</text>
</comment>
<evidence type="ECO:0000313" key="3">
    <source>
        <dbReference type="Proteomes" id="UP001150925"/>
    </source>
</evidence>
<reference evidence="2" key="1">
    <citation type="submission" date="2022-07" db="EMBL/GenBank/DDBJ databases">
        <title>Phylogenomic reconstructions and comparative analyses of Kickxellomycotina fungi.</title>
        <authorList>
            <person name="Reynolds N.K."/>
            <person name="Stajich J.E."/>
            <person name="Barry K."/>
            <person name="Grigoriev I.V."/>
            <person name="Crous P."/>
            <person name="Smith M.E."/>
        </authorList>
    </citation>
    <scope>NUCLEOTIDE SEQUENCE</scope>
    <source>
        <strain evidence="2">RSA 1196</strain>
    </source>
</reference>
<dbReference type="EMBL" id="JANBPY010002994">
    <property type="protein sequence ID" value="KAJ1953046.1"/>
    <property type="molecule type" value="Genomic_DNA"/>
</dbReference>
<accession>A0A9W8AHE4</accession>
<dbReference type="Proteomes" id="UP001150925">
    <property type="component" value="Unassembled WGS sequence"/>
</dbReference>
<name>A0A9W8AHE4_9FUNG</name>